<evidence type="ECO:0000313" key="12">
    <source>
        <dbReference type="Proteomes" id="UP001172630"/>
    </source>
</evidence>
<evidence type="ECO:0000256" key="7">
    <source>
        <dbReference type="ARBA" id="ARBA00022840"/>
    </source>
</evidence>
<dbReference type="PANTHER" id="PTHR43065">
    <property type="entry name" value="SENSOR HISTIDINE KINASE"/>
    <property type="match status" value="1"/>
</dbReference>
<dbReference type="SUPFAM" id="SSF47384">
    <property type="entry name" value="Homodimeric domain of signal transducing histidine kinase"/>
    <property type="match status" value="1"/>
</dbReference>
<name>A0ABT7KPL4_9HYPH</name>
<gene>
    <name evidence="11" type="ORF">PY650_26930</name>
</gene>
<evidence type="ECO:0000259" key="9">
    <source>
        <dbReference type="PROSITE" id="PS50109"/>
    </source>
</evidence>
<sequence>MNAEGLRHQHHIKQIFDIMPEAVLLLDKNQKVSACNRTALSMFGYWEQEIIGNGIGLLWAPQTIDSRLKGRWATRGRVRQGIAIRKDGTTFPAALTMVAADGTEVTAIIQDLREGEGAERQVQQLQSELARLARLNELGEMASTLAHELTQPLAAIANYSQGCARLLASERAQTNEQVQDVLLEITHHALRAGDIIRHLREFITRGGGEKRTEHIQELIEEAMKLALMGSRLAGINTEFCFEARLDVVLVDRIQIEQVLTNLIRNAIEAMDSIDNPRLTVTTRNETRDSVMVEVSDTGSGIAPEVEATLFHPFVSSKPRGLGIGLAMSKRIIEAHGGRITARRRASGGSTFSFSLPLIDGAPDAK</sequence>
<dbReference type="Pfam" id="PF00512">
    <property type="entry name" value="HisKA"/>
    <property type="match status" value="1"/>
</dbReference>
<dbReference type="Proteomes" id="UP001172630">
    <property type="component" value="Unassembled WGS sequence"/>
</dbReference>
<dbReference type="RefSeq" id="WP_285882655.1">
    <property type="nucleotide sequence ID" value="NZ_JARFYN010000046.1"/>
</dbReference>
<dbReference type="SUPFAM" id="SSF55785">
    <property type="entry name" value="PYP-like sensor domain (PAS domain)"/>
    <property type="match status" value="1"/>
</dbReference>
<dbReference type="InterPro" id="IPR036097">
    <property type="entry name" value="HisK_dim/P_sf"/>
</dbReference>
<organism evidence="11 12">
    <name type="scientific">Rhizobium calliandrae</name>
    <dbReference type="NCBI Taxonomy" id="1312182"/>
    <lineage>
        <taxon>Bacteria</taxon>
        <taxon>Pseudomonadati</taxon>
        <taxon>Pseudomonadota</taxon>
        <taxon>Alphaproteobacteria</taxon>
        <taxon>Hyphomicrobiales</taxon>
        <taxon>Rhizobiaceae</taxon>
        <taxon>Rhizobium/Agrobacterium group</taxon>
        <taxon>Rhizobium</taxon>
    </lineage>
</organism>
<evidence type="ECO:0000259" key="10">
    <source>
        <dbReference type="PROSITE" id="PS50112"/>
    </source>
</evidence>
<dbReference type="InterPro" id="IPR004358">
    <property type="entry name" value="Sig_transdc_His_kin-like_C"/>
</dbReference>
<keyword evidence="8" id="KW-0902">Two-component regulatory system</keyword>
<dbReference type="NCBIfam" id="TIGR00229">
    <property type="entry name" value="sensory_box"/>
    <property type="match status" value="1"/>
</dbReference>
<evidence type="ECO:0000256" key="1">
    <source>
        <dbReference type="ARBA" id="ARBA00000085"/>
    </source>
</evidence>
<dbReference type="SUPFAM" id="SSF55874">
    <property type="entry name" value="ATPase domain of HSP90 chaperone/DNA topoisomerase II/histidine kinase"/>
    <property type="match status" value="1"/>
</dbReference>
<keyword evidence="3" id="KW-0597">Phosphoprotein</keyword>
<dbReference type="InterPro" id="IPR000014">
    <property type="entry name" value="PAS"/>
</dbReference>
<keyword evidence="12" id="KW-1185">Reference proteome</keyword>
<reference evidence="11" key="1">
    <citation type="submission" date="2023-06" db="EMBL/GenBank/DDBJ databases">
        <title>Phylogenetic Diversity of Rhizobium strains.</title>
        <authorList>
            <person name="Moura F.T."/>
            <person name="Helene L.C.F."/>
            <person name="Hungria M."/>
        </authorList>
    </citation>
    <scope>NUCLEOTIDE SEQUENCE</scope>
    <source>
        <strain evidence="11">CCGE524</strain>
    </source>
</reference>
<feature type="domain" description="Histidine kinase" evidence="9">
    <location>
        <begin position="144"/>
        <end position="359"/>
    </location>
</feature>
<dbReference type="InterPro" id="IPR003661">
    <property type="entry name" value="HisK_dim/P_dom"/>
</dbReference>
<feature type="domain" description="PAS" evidence="10">
    <location>
        <begin position="8"/>
        <end position="53"/>
    </location>
</feature>
<evidence type="ECO:0000256" key="2">
    <source>
        <dbReference type="ARBA" id="ARBA00012438"/>
    </source>
</evidence>
<dbReference type="PROSITE" id="PS50112">
    <property type="entry name" value="PAS"/>
    <property type="match status" value="1"/>
</dbReference>
<dbReference type="CDD" id="cd00130">
    <property type="entry name" value="PAS"/>
    <property type="match status" value="1"/>
</dbReference>
<evidence type="ECO:0000256" key="6">
    <source>
        <dbReference type="ARBA" id="ARBA00022777"/>
    </source>
</evidence>
<dbReference type="GO" id="GO:0005524">
    <property type="term" value="F:ATP binding"/>
    <property type="evidence" value="ECO:0007669"/>
    <property type="project" value="UniProtKB-KW"/>
</dbReference>
<dbReference type="PANTHER" id="PTHR43065:SF46">
    <property type="entry name" value="C4-DICARBOXYLATE TRANSPORT SENSOR PROTEIN DCTB"/>
    <property type="match status" value="1"/>
</dbReference>
<dbReference type="Gene3D" id="3.30.565.10">
    <property type="entry name" value="Histidine kinase-like ATPase, C-terminal domain"/>
    <property type="match status" value="1"/>
</dbReference>
<dbReference type="InterPro" id="IPR003594">
    <property type="entry name" value="HATPase_dom"/>
</dbReference>
<dbReference type="InterPro" id="IPR035965">
    <property type="entry name" value="PAS-like_dom_sf"/>
</dbReference>
<evidence type="ECO:0000256" key="8">
    <source>
        <dbReference type="ARBA" id="ARBA00023012"/>
    </source>
</evidence>
<dbReference type="Gene3D" id="1.10.287.130">
    <property type="match status" value="1"/>
</dbReference>
<dbReference type="EMBL" id="JARFYN010000046">
    <property type="protein sequence ID" value="MDL2409204.1"/>
    <property type="molecule type" value="Genomic_DNA"/>
</dbReference>
<dbReference type="SMART" id="SM00388">
    <property type="entry name" value="HisKA"/>
    <property type="match status" value="1"/>
</dbReference>
<keyword evidence="6" id="KW-0418">Kinase</keyword>
<proteinExistence type="predicted"/>
<dbReference type="PROSITE" id="PS50109">
    <property type="entry name" value="HIS_KIN"/>
    <property type="match status" value="1"/>
</dbReference>
<dbReference type="Pfam" id="PF13426">
    <property type="entry name" value="PAS_9"/>
    <property type="match status" value="1"/>
</dbReference>
<dbReference type="InterPro" id="IPR036890">
    <property type="entry name" value="HATPase_C_sf"/>
</dbReference>
<protein>
    <recommendedName>
        <fullName evidence="2">histidine kinase</fullName>
        <ecNumber evidence="2">2.7.13.3</ecNumber>
    </recommendedName>
</protein>
<dbReference type="Pfam" id="PF02518">
    <property type="entry name" value="HATPase_c"/>
    <property type="match status" value="1"/>
</dbReference>
<comment type="caution">
    <text evidence="11">The sequence shown here is derived from an EMBL/GenBank/DDBJ whole genome shotgun (WGS) entry which is preliminary data.</text>
</comment>
<dbReference type="EC" id="2.7.13.3" evidence="2"/>
<comment type="catalytic activity">
    <reaction evidence="1">
        <text>ATP + protein L-histidine = ADP + protein N-phospho-L-histidine.</text>
        <dbReference type="EC" id="2.7.13.3"/>
    </reaction>
</comment>
<dbReference type="PRINTS" id="PR00344">
    <property type="entry name" value="BCTRLSENSOR"/>
</dbReference>
<evidence type="ECO:0000256" key="5">
    <source>
        <dbReference type="ARBA" id="ARBA00022741"/>
    </source>
</evidence>
<dbReference type="InterPro" id="IPR005467">
    <property type="entry name" value="His_kinase_dom"/>
</dbReference>
<evidence type="ECO:0000256" key="4">
    <source>
        <dbReference type="ARBA" id="ARBA00022679"/>
    </source>
</evidence>
<dbReference type="SMART" id="SM00387">
    <property type="entry name" value="HATPase_c"/>
    <property type="match status" value="1"/>
</dbReference>
<dbReference type="SMART" id="SM00091">
    <property type="entry name" value="PAS"/>
    <property type="match status" value="1"/>
</dbReference>
<accession>A0ABT7KPL4</accession>
<keyword evidence="7 11" id="KW-0067">ATP-binding</keyword>
<evidence type="ECO:0000313" key="11">
    <source>
        <dbReference type="EMBL" id="MDL2409204.1"/>
    </source>
</evidence>
<evidence type="ECO:0000256" key="3">
    <source>
        <dbReference type="ARBA" id="ARBA00022553"/>
    </source>
</evidence>
<keyword evidence="5" id="KW-0547">Nucleotide-binding</keyword>
<dbReference type="Gene3D" id="3.30.450.20">
    <property type="entry name" value="PAS domain"/>
    <property type="match status" value="1"/>
</dbReference>
<keyword evidence="4" id="KW-0808">Transferase</keyword>
<dbReference type="CDD" id="cd00082">
    <property type="entry name" value="HisKA"/>
    <property type="match status" value="1"/>
</dbReference>